<dbReference type="VEuPathDB" id="VectorBase:ISCP_012215"/>
<dbReference type="VEuPathDB" id="VectorBase:ISCI006511"/>
<evidence type="ECO:0000313" key="3">
    <source>
        <dbReference type="EnsemblMetazoa" id="ISCW006511-PA"/>
    </source>
</evidence>
<keyword evidence="1" id="KW-0472">Membrane</keyword>
<dbReference type="EnsemblMetazoa" id="ISCW006511-RA">
    <property type="protein sequence ID" value="ISCW006511-PA"/>
    <property type="gene ID" value="ISCW006511"/>
</dbReference>
<evidence type="ECO:0000313" key="4">
    <source>
        <dbReference type="Proteomes" id="UP000001555"/>
    </source>
</evidence>
<gene>
    <name evidence="2" type="ORF">IscW_ISCW006511</name>
</gene>
<feature type="transmembrane region" description="Helical" evidence="1">
    <location>
        <begin position="27"/>
        <end position="50"/>
    </location>
</feature>
<dbReference type="PaxDb" id="6945-B7PQI6"/>
<keyword evidence="1" id="KW-1133">Transmembrane helix</keyword>
<dbReference type="Proteomes" id="UP000001555">
    <property type="component" value="Unassembled WGS sequence"/>
</dbReference>
<dbReference type="EMBL" id="DS765493">
    <property type="protein sequence ID" value="EEC08858.1"/>
    <property type="molecule type" value="Genomic_DNA"/>
</dbReference>
<name>B7PQI6_IXOSC</name>
<evidence type="ECO:0000256" key="1">
    <source>
        <dbReference type="SAM" id="Phobius"/>
    </source>
</evidence>
<dbReference type="InParanoid" id="B7PQI6"/>
<proteinExistence type="predicted"/>
<sequence>MRSSALYHVPSGYFAIVRPLCARLPRWLATGVICAIWAGSALLSLPAGLFSATRSYRYPDLTVRTVCLLIWPDGPAYVSYSDYM</sequence>
<keyword evidence="1" id="KW-0812">Transmembrane</keyword>
<reference evidence="2 4" key="1">
    <citation type="submission" date="2008-03" db="EMBL/GenBank/DDBJ databases">
        <title>Annotation of Ixodes scapularis.</title>
        <authorList>
            <consortium name="Ixodes scapularis Genome Project Consortium"/>
            <person name="Caler E."/>
            <person name="Hannick L.I."/>
            <person name="Bidwell S."/>
            <person name="Joardar V."/>
            <person name="Thiagarajan M."/>
            <person name="Amedeo P."/>
            <person name="Galinsky K.J."/>
            <person name="Schobel S."/>
            <person name="Inman J."/>
            <person name="Hostetler J."/>
            <person name="Miller J."/>
            <person name="Hammond M."/>
            <person name="Megy K."/>
            <person name="Lawson D."/>
            <person name="Kodira C."/>
            <person name="Sutton G."/>
            <person name="Meyer J."/>
            <person name="Hill C.A."/>
            <person name="Birren B."/>
            <person name="Nene V."/>
            <person name="Collins F."/>
            <person name="Alarcon-Chaidez F."/>
            <person name="Wikel S."/>
            <person name="Strausberg R."/>
        </authorList>
    </citation>
    <scope>NUCLEOTIDE SEQUENCE [LARGE SCALE GENOMIC DNA]</scope>
    <source>
        <strain evidence="4">Wikel</strain>
        <strain evidence="2">Wikel colony</strain>
    </source>
</reference>
<dbReference type="EMBL" id="ABJB010262173">
    <property type="status" value="NOT_ANNOTATED_CDS"/>
    <property type="molecule type" value="Genomic_DNA"/>
</dbReference>
<accession>B7PQI6</accession>
<dbReference type="VEuPathDB" id="VectorBase:ISCW006511"/>
<reference evidence="3" key="2">
    <citation type="submission" date="2020-05" db="UniProtKB">
        <authorList>
            <consortium name="EnsemblMetazoa"/>
        </authorList>
    </citation>
    <scope>IDENTIFICATION</scope>
    <source>
        <strain evidence="3">wikel</strain>
    </source>
</reference>
<dbReference type="HOGENOM" id="CLU_2529973_0_0_1"/>
<dbReference type="OrthoDB" id="5981855at2759"/>
<organism>
    <name type="scientific">Ixodes scapularis</name>
    <name type="common">Black-legged tick</name>
    <name type="synonym">Deer tick</name>
    <dbReference type="NCBI Taxonomy" id="6945"/>
    <lineage>
        <taxon>Eukaryota</taxon>
        <taxon>Metazoa</taxon>
        <taxon>Ecdysozoa</taxon>
        <taxon>Arthropoda</taxon>
        <taxon>Chelicerata</taxon>
        <taxon>Arachnida</taxon>
        <taxon>Acari</taxon>
        <taxon>Parasitiformes</taxon>
        <taxon>Ixodida</taxon>
        <taxon>Ixodoidea</taxon>
        <taxon>Ixodidae</taxon>
        <taxon>Ixodinae</taxon>
        <taxon>Ixodes</taxon>
    </lineage>
</organism>
<keyword evidence="4" id="KW-1185">Reference proteome</keyword>
<dbReference type="AlphaFoldDB" id="B7PQI6"/>
<evidence type="ECO:0000313" key="2">
    <source>
        <dbReference type="EMBL" id="EEC08858.1"/>
    </source>
</evidence>
<dbReference type="Gene3D" id="1.20.1070.10">
    <property type="entry name" value="Rhodopsin 7-helix transmembrane proteins"/>
    <property type="match status" value="1"/>
</dbReference>
<dbReference type="SUPFAM" id="SSF81321">
    <property type="entry name" value="Family A G protein-coupled receptor-like"/>
    <property type="match status" value="1"/>
</dbReference>
<protein>
    <submittedName>
        <fullName evidence="2 3">Uncharacterized protein</fullName>
    </submittedName>
</protein>